<organism evidence="5 8">
    <name type="scientific">Didymodactylos carnosus</name>
    <dbReference type="NCBI Taxonomy" id="1234261"/>
    <lineage>
        <taxon>Eukaryota</taxon>
        <taxon>Metazoa</taxon>
        <taxon>Spiralia</taxon>
        <taxon>Gnathifera</taxon>
        <taxon>Rotifera</taxon>
        <taxon>Eurotatoria</taxon>
        <taxon>Bdelloidea</taxon>
        <taxon>Philodinida</taxon>
        <taxon>Philodinidae</taxon>
        <taxon>Didymodactylos</taxon>
    </lineage>
</organism>
<reference evidence="5" key="1">
    <citation type="submission" date="2021-02" db="EMBL/GenBank/DDBJ databases">
        <authorList>
            <person name="Nowell W R."/>
        </authorList>
    </citation>
    <scope>NUCLEOTIDE SEQUENCE</scope>
</reference>
<dbReference type="Proteomes" id="UP000663829">
    <property type="component" value="Unassembled WGS sequence"/>
</dbReference>
<accession>A0A814WE11</accession>
<dbReference type="Pfam" id="PF00857">
    <property type="entry name" value="Isochorismatase"/>
    <property type="match status" value="1"/>
</dbReference>
<dbReference type="GO" id="GO:0016787">
    <property type="term" value="F:hydrolase activity"/>
    <property type="evidence" value="ECO:0007669"/>
    <property type="project" value="UniProtKB-KW"/>
</dbReference>
<evidence type="ECO:0000256" key="1">
    <source>
        <dbReference type="ARBA" id="ARBA00006336"/>
    </source>
</evidence>
<dbReference type="PANTHER" id="PTHR43540">
    <property type="entry name" value="PEROXYUREIDOACRYLATE/UREIDOACRYLATE AMIDOHYDROLASE-RELATED"/>
    <property type="match status" value="1"/>
</dbReference>
<evidence type="ECO:0000313" key="4">
    <source>
        <dbReference type="EMBL" id="CAF1192668.1"/>
    </source>
</evidence>
<dbReference type="EMBL" id="CAJOBA010035352">
    <property type="protein sequence ID" value="CAF4002991.1"/>
    <property type="molecule type" value="Genomic_DNA"/>
</dbReference>
<dbReference type="SUPFAM" id="SSF52499">
    <property type="entry name" value="Isochorismatase-like hydrolases"/>
    <property type="match status" value="1"/>
</dbReference>
<dbReference type="PANTHER" id="PTHR43540:SF15">
    <property type="entry name" value="BLR5631 PROTEIN"/>
    <property type="match status" value="1"/>
</dbReference>
<dbReference type="InterPro" id="IPR000868">
    <property type="entry name" value="Isochorismatase-like_dom"/>
</dbReference>
<dbReference type="EMBL" id="CAJNOK010013821">
    <property type="protein sequence ID" value="CAF1192668.1"/>
    <property type="molecule type" value="Genomic_DNA"/>
</dbReference>
<comment type="similarity">
    <text evidence="1">Belongs to the isochorismatase family.</text>
</comment>
<feature type="domain" description="Isochorismatase-like" evidence="3">
    <location>
        <begin position="24"/>
        <end position="163"/>
    </location>
</feature>
<dbReference type="Proteomes" id="UP000681722">
    <property type="component" value="Unassembled WGS sequence"/>
</dbReference>
<evidence type="ECO:0000313" key="6">
    <source>
        <dbReference type="EMBL" id="CAF3968204.1"/>
    </source>
</evidence>
<gene>
    <name evidence="5" type="ORF">GPM918_LOCUS23869</name>
    <name evidence="4" type="ORF">OVA965_LOCUS23583</name>
    <name evidence="6" type="ORF">SRO942_LOCUS23860</name>
    <name evidence="7" type="ORF">TMI583_LOCUS24305</name>
</gene>
<dbReference type="AlphaFoldDB" id="A0A814WE11"/>
<keyword evidence="8" id="KW-1185">Reference proteome</keyword>
<dbReference type="InterPro" id="IPR036380">
    <property type="entry name" value="Isochorismatase-like_sf"/>
</dbReference>
<dbReference type="EMBL" id="CAJNOQ010008689">
    <property type="protein sequence ID" value="CAF1204002.1"/>
    <property type="molecule type" value="Genomic_DNA"/>
</dbReference>
<name>A0A814WE11_9BILA</name>
<dbReference type="Gene3D" id="3.40.50.850">
    <property type="entry name" value="Isochorismatase-like"/>
    <property type="match status" value="1"/>
</dbReference>
<proteinExistence type="inferred from homology"/>
<evidence type="ECO:0000256" key="2">
    <source>
        <dbReference type="ARBA" id="ARBA00022801"/>
    </source>
</evidence>
<keyword evidence="2" id="KW-0378">Hydrolase</keyword>
<evidence type="ECO:0000313" key="5">
    <source>
        <dbReference type="EMBL" id="CAF1204002.1"/>
    </source>
</evidence>
<dbReference type="InterPro" id="IPR050272">
    <property type="entry name" value="Isochorismatase-like_hydrls"/>
</dbReference>
<evidence type="ECO:0000313" key="7">
    <source>
        <dbReference type="EMBL" id="CAF4002991.1"/>
    </source>
</evidence>
<protein>
    <recommendedName>
        <fullName evidence="3">Isochorismatase-like domain-containing protein</fullName>
    </recommendedName>
</protein>
<dbReference type="Proteomes" id="UP000682733">
    <property type="component" value="Unassembled WGS sequence"/>
</dbReference>
<evidence type="ECO:0000313" key="8">
    <source>
        <dbReference type="Proteomes" id="UP000663829"/>
    </source>
</evidence>
<sequence>MSGQTTFRQLIGVPSHTSISPSDSVLLIIDAQNEYAEGKLKVKNVDTSRAVIADLLKKYRTAKSDIIHIVHDTPDGAPVFTPGTSLPEIFAELTPQANEEVIHKKFPSSFTGTNLQTSLEKIGKKQIALCGYMAHVCVTGTARSGMEHGYDVVVVKDAVGDRDIPGAKGEELVNIVMTELNDAIATIVENKDVK</sequence>
<comment type="caution">
    <text evidence="5">The sequence shown here is derived from an EMBL/GenBank/DDBJ whole genome shotgun (WGS) entry which is preliminary data.</text>
</comment>
<dbReference type="OrthoDB" id="245563at2759"/>
<dbReference type="CDD" id="cd01014">
    <property type="entry name" value="nicotinamidase_related"/>
    <property type="match status" value="1"/>
</dbReference>
<evidence type="ECO:0000259" key="3">
    <source>
        <dbReference type="Pfam" id="PF00857"/>
    </source>
</evidence>
<dbReference type="Proteomes" id="UP000677228">
    <property type="component" value="Unassembled WGS sequence"/>
</dbReference>
<dbReference type="EMBL" id="CAJOBC010008685">
    <property type="protein sequence ID" value="CAF3968204.1"/>
    <property type="molecule type" value="Genomic_DNA"/>
</dbReference>